<organism evidence="1 2">
    <name type="scientific">Streptomyces paradoxus</name>
    <dbReference type="NCBI Taxonomy" id="66375"/>
    <lineage>
        <taxon>Bacteria</taxon>
        <taxon>Bacillati</taxon>
        <taxon>Actinomycetota</taxon>
        <taxon>Actinomycetes</taxon>
        <taxon>Kitasatosporales</taxon>
        <taxon>Streptomycetaceae</taxon>
        <taxon>Streptomyces</taxon>
    </lineage>
</organism>
<dbReference type="Proteomes" id="UP000591537">
    <property type="component" value="Unassembled WGS sequence"/>
</dbReference>
<protein>
    <submittedName>
        <fullName evidence="1">Uncharacterized protein</fullName>
    </submittedName>
</protein>
<dbReference type="AlphaFoldDB" id="A0A7W9T8Z6"/>
<evidence type="ECO:0000313" key="2">
    <source>
        <dbReference type="Proteomes" id="UP000591537"/>
    </source>
</evidence>
<evidence type="ECO:0000313" key="1">
    <source>
        <dbReference type="EMBL" id="MBB6075776.1"/>
    </source>
</evidence>
<accession>A0A7W9T8Z6</accession>
<sequence>MDASPASGPRSFDEEVLGGAFDAGLARADALLFGRRRSSSASARRSSPVTA</sequence>
<proteinExistence type="predicted"/>
<dbReference type="EMBL" id="JACHGV010000002">
    <property type="protein sequence ID" value="MBB6075776.1"/>
    <property type="molecule type" value="Genomic_DNA"/>
</dbReference>
<dbReference type="RefSeq" id="WP_184558923.1">
    <property type="nucleotide sequence ID" value="NZ_BAAARS010000002.1"/>
</dbReference>
<name>A0A7W9T8Z6_9ACTN</name>
<comment type="caution">
    <text evidence="1">The sequence shown here is derived from an EMBL/GenBank/DDBJ whole genome shotgun (WGS) entry which is preliminary data.</text>
</comment>
<keyword evidence="2" id="KW-1185">Reference proteome</keyword>
<gene>
    <name evidence="1" type="ORF">HNR57_001664</name>
</gene>
<reference evidence="1 2" key="1">
    <citation type="submission" date="2020-08" db="EMBL/GenBank/DDBJ databases">
        <title>Genomic Encyclopedia of Type Strains, Phase IV (KMG-IV): sequencing the most valuable type-strain genomes for metagenomic binning, comparative biology and taxonomic classification.</title>
        <authorList>
            <person name="Goeker M."/>
        </authorList>
    </citation>
    <scope>NUCLEOTIDE SEQUENCE [LARGE SCALE GENOMIC DNA]</scope>
    <source>
        <strain evidence="1 2">DSM 43350</strain>
    </source>
</reference>